<dbReference type="Pfam" id="PF00378">
    <property type="entry name" value="ECH_1"/>
    <property type="match status" value="1"/>
</dbReference>
<comment type="similarity">
    <text evidence="1">Belongs to the enoyl-CoA hydratase/isomerase family.</text>
</comment>
<name>A0A382UPH0_9ZZZZ</name>
<dbReference type="SUPFAM" id="SSF52096">
    <property type="entry name" value="ClpP/crotonase"/>
    <property type="match status" value="1"/>
</dbReference>
<dbReference type="PANTHER" id="PTHR43802:SF1">
    <property type="entry name" value="IP11341P-RELATED"/>
    <property type="match status" value="1"/>
</dbReference>
<dbReference type="Gene3D" id="3.90.226.10">
    <property type="entry name" value="2-enoyl-CoA Hydratase, Chain A, domain 1"/>
    <property type="match status" value="1"/>
</dbReference>
<gene>
    <name evidence="2" type="ORF">METZ01_LOCUS388452</name>
</gene>
<dbReference type="InterPro" id="IPR029045">
    <property type="entry name" value="ClpP/crotonase-like_dom_sf"/>
</dbReference>
<organism evidence="2">
    <name type="scientific">marine metagenome</name>
    <dbReference type="NCBI Taxonomy" id="408172"/>
    <lineage>
        <taxon>unclassified sequences</taxon>
        <taxon>metagenomes</taxon>
        <taxon>ecological metagenomes</taxon>
    </lineage>
</organism>
<feature type="non-terminal residue" evidence="2">
    <location>
        <position position="1"/>
    </location>
</feature>
<dbReference type="CDD" id="cd06558">
    <property type="entry name" value="crotonase-like"/>
    <property type="match status" value="1"/>
</dbReference>
<reference evidence="2" key="1">
    <citation type="submission" date="2018-05" db="EMBL/GenBank/DDBJ databases">
        <authorList>
            <person name="Lanie J.A."/>
            <person name="Ng W.-L."/>
            <person name="Kazmierczak K.M."/>
            <person name="Andrzejewski T.M."/>
            <person name="Davidsen T.M."/>
            <person name="Wayne K.J."/>
            <person name="Tettelin H."/>
            <person name="Glass J.I."/>
            <person name="Rusch D."/>
            <person name="Podicherti R."/>
            <person name="Tsui H.-C.T."/>
            <person name="Winkler M.E."/>
        </authorList>
    </citation>
    <scope>NUCLEOTIDE SEQUENCE</scope>
</reference>
<evidence type="ECO:0000256" key="1">
    <source>
        <dbReference type="ARBA" id="ARBA00005254"/>
    </source>
</evidence>
<dbReference type="InterPro" id="IPR001753">
    <property type="entry name" value="Enoyl-CoA_hydra/iso"/>
</dbReference>
<dbReference type="AlphaFoldDB" id="A0A382UPH0"/>
<accession>A0A382UPH0</accession>
<evidence type="ECO:0008006" key="3">
    <source>
        <dbReference type="Google" id="ProtNLM"/>
    </source>
</evidence>
<sequence>CFSAGHDLSDIATGEKLPRPNFQAKVIEGLAGLPQPVVTAVHSHCYTGALELALAGDLIVASENARFADTHGKWALQPVWGISQRLPRKVGKSRATEMMLTGRTYTAVEALEMDLVCRVFPDEEFESAVSQYCREMLSNSWHSLRGYKMLITETDAMSLEEGLAYEIYNGVGVGPDMQERIADFGSKKS</sequence>
<protein>
    <recommendedName>
        <fullName evidence="3">Enoyl-CoA hydratase</fullName>
    </recommendedName>
</protein>
<dbReference type="PANTHER" id="PTHR43802">
    <property type="entry name" value="ENOYL-COA HYDRATASE"/>
    <property type="match status" value="1"/>
</dbReference>
<proteinExistence type="inferred from homology"/>
<dbReference type="EMBL" id="UINC01145457">
    <property type="protein sequence ID" value="SVD35598.1"/>
    <property type="molecule type" value="Genomic_DNA"/>
</dbReference>
<evidence type="ECO:0000313" key="2">
    <source>
        <dbReference type="EMBL" id="SVD35598.1"/>
    </source>
</evidence>